<feature type="compositionally biased region" description="Gly residues" evidence="3">
    <location>
        <begin position="66"/>
        <end position="83"/>
    </location>
</feature>
<evidence type="ECO:0000313" key="5">
    <source>
        <dbReference type="EMBL" id="KAG8233091.1"/>
    </source>
</evidence>
<reference evidence="5" key="1">
    <citation type="submission" date="2013-04" db="EMBL/GenBank/DDBJ databases">
        <authorList>
            <person name="Qu J."/>
            <person name="Murali S.C."/>
            <person name="Bandaranaike D."/>
            <person name="Bellair M."/>
            <person name="Blankenburg K."/>
            <person name="Chao H."/>
            <person name="Dinh H."/>
            <person name="Doddapaneni H."/>
            <person name="Downs B."/>
            <person name="Dugan-Rocha S."/>
            <person name="Elkadiri S."/>
            <person name="Gnanaolivu R.D."/>
            <person name="Hernandez B."/>
            <person name="Javaid M."/>
            <person name="Jayaseelan J.C."/>
            <person name="Lee S."/>
            <person name="Li M."/>
            <person name="Ming W."/>
            <person name="Munidasa M."/>
            <person name="Muniz J."/>
            <person name="Nguyen L."/>
            <person name="Ongeri F."/>
            <person name="Osuji N."/>
            <person name="Pu L.-L."/>
            <person name="Puazo M."/>
            <person name="Qu C."/>
            <person name="Quiroz J."/>
            <person name="Raj R."/>
            <person name="Weissenberger G."/>
            <person name="Xin Y."/>
            <person name="Zou X."/>
            <person name="Han Y."/>
            <person name="Richards S."/>
            <person name="Worley K."/>
            <person name="Muzny D."/>
            <person name="Gibbs R."/>
        </authorList>
    </citation>
    <scope>NUCLEOTIDE SEQUENCE</scope>
    <source>
        <strain evidence="5">Sampled in the wild</strain>
    </source>
</reference>
<dbReference type="InterPro" id="IPR007889">
    <property type="entry name" value="HTH_Psq"/>
</dbReference>
<organism evidence="5 6">
    <name type="scientific">Ladona fulva</name>
    <name type="common">Scarce chaser dragonfly</name>
    <name type="synonym">Libellula fulva</name>
    <dbReference type="NCBI Taxonomy" id="123851"/>
    <lineage>
        <taxon>Eukaryota</taxon>
        <taxon>Metazoa</taxon>
        <taxon>Ecdysozoa</taxon>
        <taxon>Arthropoda</taxon>
        <taxon>Hexapoda</taxon>
        <taxon>Insecta</taxon>
        <taxon>Pterygota</taxon>
        <taxon>Palaeoptera</taxon>
        <taxon>Odonata</taxon>
        <taxon>Epiprocta</taxon>
        <taxon>Anisoptera</taxon>
        <taxon>Libelluloidea</taxon>
        <taxon>Libellulidae</taxon>
        <taxon>Ladona</taxon>
    </lineage>
</organism>
<evidence type="ECO:0000256" key="2">
    <source>
        <dbReference type="PROSITE-ProRule" id="PRU00320"/>
    </source>
</evidence>
<feature type="region of interest" description="Disordered" evidence="3">
    <location>
        <begin position="30"/>
        <end position="123"/>
    </location>
</feature>
<feature type="compositionally biased region" description="Pro residues" evidence="3">
    <location>
        <begin position="192"/>
        <end position="204"/>
    </location>
</feature>
<evidence type="ECO:0000256" key="3">
    <source>
        <dbReference type="SAM" id="MobiDB-lite"/>
    </source>
</evidence>
<dbReference type="EMBL" id="KZ308686">
    <property type="protein sequence ID" value="KAG8233091.1"/>
    <property type="molecule type" value="Genomic_DNA"/>
</dbReference>
<name>A0A8K0P472_LADFU</name>
<dbReference type="GO" id="GO:0005634">
    <property type="term" value="C:nucleus"/>
    <property type="evidence" value="ECO:0007669"/>
    <property type="project" value="UniProtKB-SubCell"/>
</dbReference>
<feature type="compositionally biased region" description="Polar residues" evidence="3">
    <location>
        <begin position="212"/>
        <end position="226"/>
    </location>
</feature>
<sequence>MEHVVCPRISLSGASSHAFSAHHHHLPPAFDSNPSGSISSSASSSNPVSSHISTYPNPAFPRIKSGGIGNNGSGGGRGLGGGSSFTHHYAPHYYHHSHSSNSPVALSSQVSPNSNQNLALTGTTVRRKRTNTQTDENFLSALEAVRTGGVGFCKAARMYGVNNRTLWLEYKKRGYPITRPSVKARTAEFVLPNPPPPPPPPPTSSPLHVSDRTQTVSTHPSCSTAVMCSGEGTGGRGGGSGDGGGGAGGGGGGGDGTGGSGGSAGVESRGREEQGQMNYINPVVPVPHHLSPRGFEQRTNLDTMENQARRFPTGGNVESMFIG</sequence>
<dbReference type="AlphaFoldDB" id="A0A8K0P472"/>
<evidence type="ECO:0000256" key="1">
    <source>
        <dbReference type="ARBA" id="ARBA00004123"/>
    </source>
</evidence>
<comment type="subcellular location">
    <subcellularLocation>
        <location evidence="1 2">Nucleus</location>
    </subcellularLocation>
</comment>
<feature type="domain" description="HTH psq-type" evidence="4">
    <location>
        <begin position="124"/>
        <end position="176"/>
    </location>
</feature>
<feature type="compositionally biased region" description="Basic residues" evidence="3">
    <location>
        <begin position="89"/>
        <end position="98"/>
    </location>
</feature>
<dbReference type="Gene3D" id="1.10.10.60">
    <property type="entry name" value="Homeodomain-like"/>
    <property type="match status" value="1"/>
</dbReference>
<feature type="region of interest" description="Disordered" evidence="3">
    <location>
        <begin position="188"/>
        <end position="272"/>
    </location>
</feature>
<feature type="region of interest" description="Disordered" evidence="3">
    <location>
        <begin position="299"/>
        <end position="323"/>
    </location>
</feature>
<dbReference type="Pfam" id="PF05225">
    <property type="entry name" value="HTH_psq"/>
    <property type="match status" value="1"/>
</dbReference>
<accession>A0A8K0P472</accession>
<feature type="compositionally biased region" description="Low complexity" evidence="3">
    <location>
        <begin position="30"/>
        <end position="53"/>
    </location>
</feature>
<reference evidence="5" key="2">
    <citation type="submission" date="2017-10" db="EMBL/GenBank/DDBJ databases">
        <title>Ladona fulva Genome sequencing and assembly.</title>
        <authorList>
            <person name="Murali S."/>
            <person name="Richards S."/>
            <person name="Bandaranaike D."/>
            <person name="Bellair M."/>
            <person name="Blankenburg K."/>
            <person name="Chao H."/>
            <person name="Dinh H."/>
            <person name="Doddapaneni H."/>
            <person name="Dugan-Rocha S."/>
            <person name="Elkadiri S."/>
            <person name="Gnanaolivu R."/>
            <person name="Hernandez B."/>
            <person name="Skinner E."/>
            <person name="Javaid M."/>
            <person name="Lee S."/>
            <person name="Li M."/>
            <person name="Ming W."/>
            <person name="Munidasa M."/>
            <person name="Muniz J."/>
            <person name="Nguyen L."/>
            <person name="Hughes D."/>
            <person name="Osuji N."/>
            <person name="Pu L.-L."/>
            <person name="Puazo M."/>
            <person name="Qu C."/>
            <person name="Quiroz J."/>
            <person name="Raj R."/>
            <person name="Weissenberger G."/>
            <person name="Xin Y."/>
            <person name="Zou X."/>
            <person name="Han Y."/>
            <person name="Worley K."/>
            <person name="Muzny D."/>
            <person name="Gibbs R."/>
        </authorList>
    </citation>
    <scope>NUCLEOTIDE SEQUENCE</scope>
    <source>
        <strain evidence="5">Sampled in the wild</strain>
    </source>
</reference>
<dbReference type="PROSITE" id="PS50960">
    <property type="entry name" value="HTH_PSQ"/>
    <property type="match status" value="1"/>
</dbReference>
<proteinExistence type="predicted"/>
<gene>
    <name evidence="5" type="ORF">J437_LFUL013091</name>
</gene>
<feature type="compositionally biased region" description="Gly residues" evidence="3">
    <location>
        <begin position="231"/>
        <end position="264"/>
    </location>
</feature>
<protein>
    <recommendedName>
        <fullName evidence="4">HTH psq-type domain-containing protein</fullName>
    </recommendedName>
</protein>
<feature type="DNA-binding region" description="H-T-H motif" evidence="2">
    <location>
        <begin position="152"/>
        <end position="172"/>
    </location>
</feature>
<keyword evidence="2" id="KW-0238">DNA-binding</keyword>
<evidence type="ECO:0000259" key="4">
    <source>
        <dbReference type="PROSITE" id="PS50960"/>
    </source>
</evidence>
<dbReference type="OrthoDB" id="1925334at2759"/>
<feature type="compositionally biased region" description="Polar residues" evidence="3">
    <location>
        <begin position="101"/>
        <end position="123"/>
    </location>
</feature>
<keyword evidence="6" id="KW-1185">Reference proteome</keyword>
<dbReference type="SUPFAM" id="SSF46689">
    <property type="entry name" value="Homeodomain-like"/>
    <property type="match status" value="1"/>
</dbReference>
<keyword evidence="2" id="KW-0539">Nucleus</keyword>
<dbReference type="InterPro" id="IPR009057">
    <property type="entry name" value="Homeodomain-like_sf"/>
</dbReference>
<comment type="caution">
    <text evidence="5">The sequence shown here is derived from an EMBL/GenBank/DDBJ whole genome shotgun (WGS) entry which is preliminary data.</text>
</comment>
<evidence type="ECO:0000313" key="6">
    <source>
        <dbReference type="Proteomes" id="UP000792457"/>
    </source>
</evidence>
<dbReference type="GO" id="GO:0003677">
    <property type="term" value="F:DNA binding"/>
    <property type="evidence" value="ECO:0007669"/>
    <property type="project" value="UniProtKB-UniRule"/>
</dbReference>
<dbReference type="Proteomes" id="UP000792457">
    <property type="component" value="Unassembled WGS sequence"/>
</dbReference>